<comment type="domain">
    <text evidence="2">The jas domain is required for interaction with COI1.</text>
</comment>
<dbReference type="GO" id="GO:0031347">
    <property type="term" value="P:regulation of defense response"/>
    <property type="evidence" value="ECO:0007669"/>
    <property type="project" value="UniProtKB-UniRule"/>
</dbReference>
<comment type="similarity">
    <text evidence="1 2">Belongs to the TIFY/JAZ family.</text>
</comment>
<dbReference type="PANTHER" id="PTHR33077">
    <property type="entry name" value="PROTEIN TIFY 4A-RELATED-RELATED"/>
    <property type="match status" value="1"/>
</dbReference>
<evidence type="ECO:0000259" key="4">
    <source>
        <dbReference type="PROSITE" id="PS51320"/>
    </source>
</evidence>
<gene>
    <name evidence="5" type="ORF">MKW94_030311</name>
</gene>
<comment type="caution">
    <text evidence="5">The sequence shown here is derived from an EMBL/GenBank/DDBJ whole genome shotgun (WGS) entry which is preliminary data.</text>
</comment>
<comment type="subcellular location">
    <subcellularLocation>
        <location evidence="2">Nucleus</location>
    </subcellularLocation>
</comment>
<name>A0AA41RZC3_PAPNU</name>
<dbReference type="GO" id="GO:0005634">
    <property type="term" value="C:nucleus"/>
    <property type="evidence" value="ECO:0007669"/>
    <property type="project" value="UniProtKB-SubCell"/>
</dbReference>
<accession>A0AA41RZC3</accession>
<dbReference type="Pfam" id="PF06200">
    <property type="entry name" value="tify"/>
    <property type="match status" value="1"/>
</dbReference>
<evidence type="ECO:0000256" key="1">
    <source>
        <dbReference type="ARBA" id="ARBA00008614"/>
    </source>
</evidence>
<dbReference type="GO" id="GO:0009611">
    <property type="term" value="P:response to wounding"/>
    <property type="evidence" value="ECO:0007669"/>
    <property type="project" value="UniProtKB-UniRule"/>
</dbReference>
<dbReference type="AlphaFoldDB" id="A0AA41RZC3"/>
<dbReference type="Pfam" id="PF09425">
    <property type="entry name" value="Jas_motif"/>
    <property type="match status" value="1"/>
</dbReference>
<comment type="function">
    <text evidence="2">Repressor of jasmonate responses.</text>
</comment>
<feature type="region of interest" description="Disordered" evidence="3">
    <location>
        <begin position="206"/>
        <end position="226"/>
    </location>
</feature>
<dbReference type="EMBL" id="JAJJMA010095888">
    <property type="protein sequence ID" value="MCL7029934.1"/>
    <property type="molecule type" value="Genomic_DNA"/>
</dbReference>
<evidence type="ECO:0000256" key="2">
    <source>
        <dbReference type="RuleBase" id="RU369065"/>
    </source>
</evidence>
<evidence type="ECO:0000256" key="3">
    <source>
        <dbReference type="SAM" id="MobiDB-lite"/>
    </source>
</evidence>
<reference evidence="5" key="1">
    <citation type="submission" date="2022-03" db="EMBL/GenBank/DDBJ databases">
        <title>A functionally conserved STORR gene fusion in Papaver species that diverged 16.8 million years ago.</title>
        <authorList>
            <person name="Catania T."/>
        </authorList>
    </citation>
    <scope>NUCLEOTIDE SEQUENCE</scope>
    <source>
        <strain evidence="5">S-191538</strain>
    </source>
</reference>
<dbReference type="InterPro" id="IPR018467">
    <property type="entry name" value="CCT_CS"/>
</dbReference>
<keyword evidence="2" id="KW-1184">Jasmonic acid signaling pathway</keyword>
<proteinExistence type="inferred from homology"/>
<dbReference type="GO" id="GO:2000022">
    <property type="term" value="P:regulation of jasmonic acid mediated signaling pathway"/>
    <property type="evidence" value="ECO:0007669"/>
    <property type="project" value="UniProtKB-UniRule"/>
</dbReference>
<dbReference type="PANTHER" id="PTHR33077:SF5">
    <property type="entry name" value="PROTEIN TIFY 9"/>
    <property type="match status" value="1"/>
</dbReference>
<keyword evidence="2" id="KW-0539">Nucleus</keyword>
<dbReference type="InterPro" id="IPR040390">
    <property type="entry name" value="TIFY/JAZ"/>
</dbReference>
<evidence type="ECO:0000313" key="6">
    <source>
        <dbReference type="Proteomes" id="UP001177140"/>
    </source>
</evidence>
<feature type="domain" description="Tify" evidence="4">
    <location>
        <begin position="109"/>
        <end position="143"/>
    </location>
</feature>
<dbReference type="PROSITE" id="PS51320">
    <property type="entry name" value="TIFY"/>
    <property type="match status" value="1"/>
</dbReference>
<evidence type="ECO:0000313" key="5">
    <source>
        <dbReference type="EMBL" id="MCL7029934.1"/>
    </source>
</evidence>
<dbReference type="InterPro" id="IPR010399">
    <property type="entry name" value="Tify_dom"/>
</dbReference>
<sequence>MSRSLVELDFFGMEKESSSSKSQFQKFLQQRRGMQSAITKLNPELLRTVINSGVASTSSNSSGLLEQKSSSTTDLLMNSDEVITNWSEKNLLSFVPPAMPKQMQCTSSAEAGTAPLTIFYNGRVSVFDVPRDKAEFLMKLAESNGIISSSSSSKITTPTTNVEQQCILDTLNEDLPIARRRSLQRFLEKRKERLSFASPYAYIPSSRKCEENNNGGGSDGGSTSKA</sequence>
<dbReference type="Proteomes" id="UP001177140">
    <property type="component" value="Unassembled WGS sequence"/>
</dbReference>
<keyword evidence="6" id="KW-1185">Reference proteome</keyword>
<organism evidence="5 6">
    <name type="scientific">Papaver nudicaule</name>
    <name type="common">Iceland poppy</name>
    <dbReference type="NCBI Taxonomy" id="74823"/>
    <lineage>
        <taxon>Eukaryota</taxon>
        <taxon>Viridiplantae</taxon>
        <taxon>Streptophyta</taxon>
        <taxon>Embryophyta</taxon>
        <taxon>Tracheophyta</taxon>
        <taxon>Spermatophyta</taxon>
        <taxon>Magnoliopsida</taxon>
        <taxon>Ranunculales</taxon>
        <taxon>Papaveraceae</taxon>
        <taxon>Papaveroideae</taxon>
        <taxon>Papaver</taxon>
    </lineage>
</organism>
<dbReference type="SMART" id="SM00979">
    <property type="entry name" value="TIFY"/>
    <property type="match status" value="1"/>
</dbReference>
<protein>
    <recommendedName>
        <fullName evidence="2">Protein TIFY</fullName>
    </recommendedName>
    <alternativeName>
        <fullName evidence="2">Jasmonate ZIM domain-containing protein</fullName>
    </alternativeName>
</protein>